<proteinExistence type="predicted"/>
<dbReference type="AlphaFoldDB" id="A0A1H7JHV5"/>
<keyword evidence="1" id="KW-0677">Repeat</keyword>
<dbReference type="InterPro" id="IPR036628">
    <property type="entry name" value="Clp_N_dom_sf"/>
</dbReference>
<keyword evidence="4" id="KW-1185">Reference proteome</keyword>
<dbReference type="OrthoDB" id="3628183at2"/>
<dbReference type="Pfam" id="PF02861">
    <property type="entry name" value="Clp_N"/>
    <property type="match status" value="2"/>
</dbReference>
<dbReference type="Gene3D" id="1.10.1780.10">
    <property type="entry name" value="Clp, N-terminal domain"/>
    <property type="match status" value="2"/>
</dbReference>
<evidence type="ECO:0000256" key="1">
    <source>
        <dbReference type="PROSITE-ProRule" id="PRU01251"/>
    </source>
</evidence>
<dbReference type="RefSeq" id="WP_072750269.1">
    <property type="nucleotide sequence ID" value="NZ_FOAW01000003.1"/>
</dbReference>
<accession>A0A1H7JHV5</accession>
<dbReference type="InterPro" id="IPR004176">
    <property type="entry name" value="Clp_R_N"/>
</dbReference>
<dbReference type="PROSITE" id="PS51903">
    <property type="entry name" value="CLP_R"/>
    <property type="match status" value="1"/>
</dbReference>
<dbReference type="Proteomes" id="UP000198677">
    <property type="component" value="Unassembled WGS sequence"/>
</dbReference>
<feature type="domain" description="Clp R" evidence="2">
    <location>
        <begin position="2"/>
        <end position="189"/>
    </location>
</feature>
<name>A0A1H7JHV5_9NOCA</name>
<reference evidence="4" key="1">
    <citation type="submission" date="2016-10" db="EMBL/GenBank/DDBJ databases">
        <authorList>
            <person name="Varghese N."/>
            <person name="Submissions S."/>
        </authorList>
    </citation>
    <scope>NUCLEOTIDE SEQUENCE [LARGE SCALE GENOMIC DNA]</scope>
    <source>
        <strain evidence="4">DSM 44675</strain>
    </source>
</reference>
<sequence>MFERFTTEARTAVIGAQAEARALGSPQIGTEHLLLGVVAAAEGTPLGRTLDDAGLTLDATRAAVAEARSGQALGAEDAEALRSIGIDLDAVRESLDAGFGENALDRAEPGERRGWFGRLVGGHVPFTAASKKALELSLREALARKDDHIGAEHILLGILCGDDAGARDVMAAQLDPADLRRRILELLDRAA</sequence>
<evidence type="ECO:0000259" key="2">
    <source>
        <dbReference type="PROSITE" id="PS51903"/>
    </source>
</evidence>
<protein>
    <submittedName>
        <fullName evidence="3">Clp amino terminal domain-containing protein, pathogenicity island component</fullName>
    </submittedName>
</protein>
<organism evidence="3 4">
    <name type="scientific">Rhodococcus maanshanensis</name>
    <dbReference type="NCBI Taxonomy" id="183556"/>
    <lineage>
        <taxon>Bacteria</taxon>
        <taxon>Bacillati</taxon>
        <taxon>Actinomycetota</taxon>
        <taxon>Actinomycetes</taxon>
        <taxon>Mycobacteriales</taxon>
        <taxon>Nocardiaceae</taxon>
        <taxon>Rhodococcus</taxon>
    </lineage>
</organism>
<dbReference type="SUPFAM" id="SSF81923">
    <property type="entry name" value="Double Clp-N motif"/>
    <property type="match status" value="2"/>
</dbReference>
<dbReference type="EMBL" id="FOAW01000003">
    <property type="protein sequence ID" value="SEK74209.1"/>
    <property type="molecule type" value="Genomic_DNA"/>
</dbReference>
<evidence type="ECO:0000313" key="3">
    <source>
        <dbReference type="EMBL" id="SEK74209.1"/>
    </source>
</evidence>
<gene>
    <name evidence="3" type="ORF">SAMN05444583_103189</name>
</gene>
<evidence type="ECO:0000313" key="4">
    <source>
        <dbReference type="Proteomes" id="UP000198677"/>
    </source>
</evidence>